<dbReference type="InterPro" id="IPR000210">
    <property type="entry name" value="BTB/POZ_dom"/>
</dbReference>
<dbReference type="Pfam" id="PF00651">
    <property type="entry name" value="BTB"/>
    <property type="match status" value="1"/>
</dbReference>
<feature type="non-terminal residue" evidence="2">
    <location>
        <position position="1"/>
    </location>
</feature>
<dbReference type="CDD" id="cd18186">
    <property type="entry name" value="BTB_POZ_ZBTB_KLHL-like"/>
    <property type="match status" value="1"/>
</dbReference>
<dbReference type="InterPro" id="IPR011333">
    <property type="entry name" value="SKP1/BTB/POZ_sf"/>
</dbReference>
<gene>
    <name evidence="2" type="ORF">PFISCL1PPCAC_21233</name>
</gene>
<evidence type="ECO:0000313" key="3">
    <source>
        <dbReference type="Proteomes" id="UP001432322"/>
    </source>
</evidence>
<dbReference type="SMART" id="SM00225">
    <property type="entry name" value="BTB"/>
    <property type="match status" value="1"/>
</dbReference>
<proteinExistence type="predicted"/>
<evidence type="ECO:0000259" key="1">
    <source>
        <dbReference type="PROSITE" id="PS50097"/>
    </source>
</evidence>
<dbReference type="PANTHER" id="PTHR47022">
    <property type="entry name" value="BTB AND MATH DOMAIN-CONTAINING PROTEIN 36-RELATED"/>
    <property type="match status" value="1"/>
</dbReference>
<feature type="domain" description="BTB" evidence="1">
    <location>
        <begin position="39"/>
        <end position="106"/>
    </location>
</feature>
<evidence type="ECO:0000313" key="2">
    <source>
        <dbReference type="EMBL" id="GMT29936.1"/>
    </source>
</evidence>
<protein>
    <recommendedName>
        <fullName evidence="1">BTB domain-containing protein</fullName>
    </recommendedName>
</protein>
<dbReference type="Gene3D" id="3.30.710.10">
    <property type="entry name" value="Potassium Channel Kv1.1, Chain A"/>
    <property type="match status" value="1"/>
</dbReference>
<dbReference type="AlphaFoldDB" id="A0AAV5WDF3"/>
<accession>A0AAV5WDF3</accession>
<reference evidence="2" key="1">
    <citation type="submission" date="2023-10" db="EMBL/GenBank/DDBJ databases">
        <title>Genome assembly of Pristionchus species.</title>
        <authorList>
            <person name="Yoshida K."/>
            <person name="Sommer R.J."/>
        </authorList>
    </citation>
    <scope>NUCLEOTIDE SEQUENCE</scope>
    <source>
        <strain evidence="2">RS5133</strain>
    </source>
</reference>
<dbReference type="EMBL" id="BTSY01000005">
    <property type="protein sequence ID" value="GMT29936.1"/>
    <property type="molecule type" value="Genomic_DNA"/>
</dbReference>
<keyword evidence="3" id="KW-1185">Reference proteome</keyword>
<dbReference type="Proteomes" id="UP001432322">
    <property type="component" value="Unassembled WGS sequence"/>
</dbReference>
<feature type="non-terminal residue" evidence="2">
    <location>
        <position position="197"/>
    </location>
</feature>
<name>A0AAV5WDF3_9BILA</name>
<dbReference type="PANTHER" id="PTHR47022:SF1">
    <property type="entry name" value="BTB AND MATH DOMAIN-CONTAINING PROTEIN 36-RELATED"/>
    <property type="match status" value="1"/>
</dbReference>
<dbReference type="PROSITE" id="PS50097">
    <property type="entry name" value="BTB"/>
    <property type="match status" value="1"/>
</dbReference>
<dbReference type="SUPFAM" id="SSF54695">
    <property type="entry name" value="POZ domain"/>
    <property type="match status" value="1"/>
</dbReference>
<comment type="caution">
    <text evidence="2">The sequence shown here is derived from an EMBL/GenBank/DDBJ whole genome shotgun (WGS) entry which is preliminary data.</text>
</comment>
<organism evidence="2 3">
    <name type="scientific">Pristionchus fissidentatus</name>
    <dbReference type="NCBI Taxonomy" id="1538716"/>
    <lineage>
        <taxon>Eukaryota</taxon>
        <taxon>Metazoa</taxon>
        <taxon>Ecdysozoa</taxon>
        <taxon>Nematoda</taxon>
        <taxon>Chromadorea</taxon>
        <taxon>Rhabditida</taxon>
        <taxon>Rhabditina</taxon>
        <taxon>Diplogasteromorpha</taxon>
        <taxon>Diplogasteroidea</taxon>
        <taxon>Neodiplogasteridae</taxon>
        <taxon>Pristionchus</taxon>
    </lineage>
</organism>
<sequence length="197" mass="22818">QGFIKDNTITIEARFSLKNTKGIRKIPRIDFTDSTDPCHDVTLIIDDKKLHVSKQFLSIHSPVFKTTFYGDFDEKNKKEIEIKEVDYEEFVEILNVIYPSSRNITDTNVQFLLSLADRFDIKMVMDKAESFLIASSKLTVSAKFKLSDQFRLLRLQDYCLKKLTSVKEVTALKKTKEYKDYSDAAKTALLERIVKLT</sequence>